<keyword evidence="3" id="KW-0449">Lipoprotein</keyword>
<evidence type="ECO:0000256" key="2">
    <source>
        <dbReference type="SAM" id="Phobius"/>
    </source>
</evidence>
<protein>
    <submittedName>
        <fullName evidence="3">LPP20 lipoprotein</fullName>
    </submittedName>
</protein>
<evidence type="ECO:0000313" key="4">
    <source>
        <dbReference type="Proteomes" id="UP000184207"/>
    </source>
</evidence>
<organism evidence="3 4">
    <name type="scientific">Fervidobacterium gondwanense DSM 13020</name>
    <dbReference type="NCBI Taxonomy" id="1121883"/>
    <lineage>
        <taxon>Bacteria</taxon>
        <taxon>Thermotogati</taxon>
        <taxon>Thermotogota</taxon>
        <taxon>Thermotogae</taxon>
        <taxon>Thermotogales</taxon>
        <taxon>Fervidobacteriaceae</taxon>
        <taxon>Fervidobacterium</taxon>
    </lineage>
</organism>
<keyword evidence="2" id="KW-1133">Transmembrane helix</keyword>
<reference evidence="4" key="1">
    <citation type="submission" date="2016-12" db="EMBL/GenBank/DDBJ databases">
        <authorList>
            <person name="Varghese N."/>
            <person name="Submissions S."/>
        </authorList>
    </citation>
    <scope>NUCLEOTIDE SEQUENCE [LARGE SCALE GENOMIC DNA]</scope>
    <source>
        <strain evidence="4">DSM 13020</strain>
    </source>
</reference>
<accession>A0A1M7S6L6</accession>
<dbReference type="AlphaFoldDB" id="A0A1M7S6L6"/>
<keyword evidence="2" id="KW-0472">Membrane</keyword>
<keyword evidence="4" id="KW-1185">Reference proteome</keyword>
<dbReference type="OrthoDB" id="38911at2"/>
<gene>
    <name evidence="3" type="ORF">SAMN02745226_00565</name>
</gene>
<evidence type="ECO:0000256" key="1">
    <source>
        <dbReference type="SAM" id="MobiDB-lite"/>
    </source>
</evidence>
<dbReference type="RefSeq" id="WP_072758103.1">
    <property type="nucleotide sequence ID" value="NZ_FRDJ01000002.1"/>
</dbReference>
<proteinExistence type="predicted"/>
<dbReference type="EMBL" id="FRDJ01000002">
    <property type="protein sequence ID" value="SHN54106.1"/>
    <property type="molecule type" value="Genomic_DNA"/>
</dbReference>
<feature type="compositionally biased region" description="Low complexity" evidence="1">
    <location>
        <begin position="51"/>
        <end position="93"/>
    </location>
</feature>
<name>A0A1M7S6L6_FERGO</name>
<keyword evidence="2" id="KW-0812">Transmembrane</keyword>
<dbReference type="Proteomes" id="UP000184207">
    <property type="component" value="Unassembled WGS sequence"/>
</dbReference>
<dbReference type="STRING" id="1121883.SAMN02745226_00565"/>
<evidence type="ECO:0000313" key="3">
    <source>
        <dbReference type="EMBL" id="SHN54106.1"/>
    </source>
</evidence>
<sequence length="740" mass="81446">MDTTTIILISAVLVGAIVIGFLFLMPKEEPSRPLDTSSAVKTMEDINKVMSSSSGSATPSTPSQPTQPTQPTQPSQGTQSPQQPSTSPVQPPAQLSSAYIQAYGEGYGKTELEAEEIAKNNGLKNLTEQLYVQVKTSAELKEKLTTVIQDGKVREKFESQYEKTIQTKTEFELTGVTYRLVERKQSGNQYYAKVQVYIEAEKAKQALEAYIAINIGKTLLDNKMVFTAKNIADKYEPLLSQNVFPPKISEELTSLISQIKSKYDKVQGLIKNINSAQVRDAQTAFDAADLVNQLFATVNDLPANLIDTEKLRPYLKDVKISLSGPKEVLLGEQVKVEVKVEPGTVKSLFVYGDNIETQDLVTLQNGTAVLSAIVKAPNSKLNVSLSGIVESAWAPGSVTQDPDILRTTYKGEQEIKIIAGGTSKILSDQKLMRENAIKDALVKTIKKVASELLAGSDRELLDIPIDDYILGKVVGAIDYEITATGEYSGLYYVLVSSTISKDVFEAYVKDALRNAPSGFAMIITEGDTLGYVEPALIDELTRSKINLVSKDFSKKVLETQAKTNLPPATLAKITALSAARYLLYVTVNYTSTYLSDYKVYSVRTLVTTQIIDTITGNILAAPRFEETNTGATEQAAISKTVSGQKFKDYVNELISSLRFENVATKAAYRYTFILEKTIYGSILLDNLNAKFKDMKVIEKVDTKLIVELENVPPSDFERYLSSIDVLKIKKTSDNTYQVTK</sequence>
<feature type="region of interest" description="Disordered" evidence="1">
    <location>
        <begin position="50"/>
        <end position="93"/>
    </location>
</feature>
<feature type="transmembrane region" description="Helical" evidence="2">
    <location>
        <begin position="6"/>
        <end position="24"/>
    </location>
</feature>
<dbReference type="Gene3D" id="3.10.28.20">
    <property type="entry name" value="Acetamidase/Formamidase-like domains"/>
    <property type="match status" value="1"/>
</dbReference>